<comment type="caution">
    <text evidence="1">The sequence shown here is derived from an EMBL/GenBank/DDBJ whole genome shotgun (WGS) entry which is preliminary data.</text>
</comment>
<sequence length="86" mass="9729">MTGKSAAELRAEQLTDPEVAKIIHSFEAVPSKEDLRHWIGRGYIMSNGILYHYSPETDEDNAQYVVPEQVRLEILQEHHDSATAGH</sequence>
<protein>
    <submittedName>
        <fullName evidence="1">Uncharacterized protein</fullName>
    </submittedName>
</protein>
<accession>A0ABQ9IQG1</accession>
<dbReference type="EMBL" id="JAPWTJ010005459">
    <property type="protein sequence ID" value="KAJ8937903.1"/>
    <property type="molecule type" value="Genomic_DNA"/>
</dbReference>
<evidence type="ECO:0000313" key="1">
    <source>
        <dbReference type="EMBL" id="KAJ8937903.1"/>
    </source>
</evidence>
<organism evidence="1 2">
    <name type="scientific">Molorchus minor</name>
    <dbReference type="NCBI Taxonomy" id="1323400"/>
    <lineage>
        <taxon>Eukaryota</taxon>
        <taxon>Metazoa</taxon>
        <taxon>Ecdysozoa</taxon>
        <taxon>Arthropoda</taxon>
        <taxon>Hexapoda</taxon>
        <taxon>Insecta</taxon>
        <taxon>Pterygota</taxon>
        <taxon>Neoptera</taxon>
        <taxon>Endopterygota</taxon>
        <taxon>Coleoptera</taxon>
        <taxon>Polyphaga</taxon>
        <taxon>Cucujiformia</taxon>
        <taxon>Chrysomeloidea</taxon>
        <taxon>Cerambycidae</taxon>
        <taxon>Lamiinae</taxon>
        <taxon>Monochamini</taxon>
        <taxon>Molorchus</taxon>
    </lineage>
</organism>
<dbReference type="Proteomes" id="UP001162164">
    <property type="component" value="Unassembled WGS sequence"/>
</dbReference>
<proteinExistence type="predicted"/>
<gene>
    <name evidence="1" type="ORF">NQ317_000463</name>
</gene>
<reference evidence="1" key="1">
    <citation type="journal article" date="2023" name="Insect Mol. Biol.">
        <title>Genome sequencing provides insights into the evolution of gene families encoding plant cell wall-degrading enzymes in longhorned beetles.</title>
        <authorList>
            <person name="Shin N.R."/>
            <person name="Okamura Y."/>
            <person name="Kirsch R."/>
            <person name="Pauchet Y."/>
        </authorList>
    </citation>
    <scope>NUCLEOTIDE SEQUENCE</scope>
    <source>
        <strain evidence="1">MMC_N1</strain>
    </source>
</reference>
<evidence type="ECO:0000313" key="2">
    <source>
        <dbReference type="Proteomes" id="UP001162164"/>
    </source>
</evidence>
<name>A0ABQ9IQG1_9CUCU</name>
<keyword evidence="2" id="KW-1185">Reference proteome</keyword>